<evidence type="ECO:0000313" key="2">
    <source>
        <dbReference type="Proteomes" id="UP000326678"/>
    </source>
</evidence>
<organism evidence="1 2">
    <name type="scientific">Nostoc sphaeroides CCNUC1</name>
    <dbReference type="NCBI Taxonomy" id="2653204"/>
    <lineage>
        <taxon>Bacteria</taxon>
        <taxon>Bacillati</taxon>
        <taxon>Cyanobacteriota</taxon>
        <taxon>Cyanophyceae</taxon>
        <taxon>Nostocales</taxon>
        <taxon>Nostocaceae</taxon>
        <taxon>Nostoc</taxon>
    </lineage>
</organism>
<keyword evidence="2" id="KW-1185">Reference proteome</keyword>
<protein>
    <submittedName>
        <fullName evidence="1">Uncharacterized protein</fullName>
    </submittedName>
</protein>
<accession>A0A5P8W233</accession>
<name>A0A5P8W233_9NOSO</name>
<evidence type="ECO:0000313" key="1">
    <source>
        <dbReference type="EMBL" id="QFS46316.1"/>
    </source>
</evidence>
<reference evidence="1 2" key="1">
    <citation type="submission" date="2019-10" db="EMBL/GenBank/DDBJ databases">
        <title>Genomic and transcriptomic insights into the perfect genentic adaptation of a filamentous nitrogen-fixing cyanobacterium to rice fields.</title>
        <authorList>
            <person name="Chen Z."/>
        </authorList>
    </citation>
    <scope>NUCLEOTIDE SEQUENCE [LARGE SCALE GENOMIC DNA]</scope>
    <source>
        <strain evidence="1">CCNUC1</strain>
    </source>
</reference>
<proteinExistence type="predicted"/>
<gene>
    <name evidence="1" type="ORF">GXM_03797</name>
</gene>
<dbReference type="KEGG" id="nsh:GXM_03797"/>
<dbReference type="EMBL" id="CP045226">
    <property type="protein sequence ID" value="QFS46316.1"/>
    <property type="molecule type" value="Genomic_DNA"/>
</dbReference>
<dbReference type="AlphaFoldDB" id="A0A5P8W233"/>
<sequence length="41" mass="4767">MIQKLTVRQLTNSRRFLLIKSLKISQNYLVKHGCLTPKAPQ</sequence>
<dbReference type="Proteomes" id="UP000326678">
    <property type="component" value="Chromosome Gxm1"/>
</dbReference>